<dbReference type="SMART" id="SM00230">
    <property type="entry name" value="CysPc"/>
    <property type="match status" value="1"/>
</dbReference>
<dbReference type="GO" id="GO:0004198">
    <property type="term" value="F:calcium-dependent cysteine-type endopeptidase activity"/>
    <property type="evidence" value="ECO:0007669"/>
    <property type="project" value="InterPro"/>
</dbReference>
<dbReference type="EMBL" id="MDYQ01000072">
    <property type="protein sequence ID" value="PRP83981.1"/>
    <property type="molecule type" value="Genomic_DNA"/>
</dbReference>
<keyword evidence="3 6" id="KW-0378">Hydrolase</keyword>
<feature type="compositionally biased region" description="Polar residues" evidence="7">
    <location>
        <begin position="120"/>
        <end position="146"/>
    </location>
</feature>
<dbReference type="InterPro" id="IPR022682">
    <property type="entry name" value="Calpain_domain_III"/>
</dbReference>
<evidence type="ECO:0000256" key="1">
    <source>
        <dbReference type="ARBA" id="ARBA00007623"/>
    </source>
</evidence>
<dbReference type="AlphaFoldDB" id="A0A2P6NJ62"/>
<feature type="compositionally biased region" description="Polar residues" evidence="7">
    <location>
        <begin position="48"/>
        <end position="64"/>
    </location>
</feature>
<feature type="region of interest" description="Disordered" evidence="7">
    <location>
        <begin position="1040"/>
        <end position="1081"/>
    </location>
</feature>
<accession>A0A2P6NJ62</accession>
<keyword evidence="2 6" id="KW-0645">Protease</keyword>
<feature type="active site" evidence="5 6">
    <location>
        <position position="231"/>
    </location>
</feature>
<dbReference type="Gene3D" id="1.25.40.10">
    <property type="entry name" value="Tetratricopeptide repeat domain"/>
    <property type="match status" value="1"/>
</dbReference>
<dbReference type="SUPFAM" id="SSF54001">
    <property type="entry name" value="Cysteine proteinases"/>
    <property type="match status" value="1"/>
</dbReference>
<feature type="active site" evidence="5 6">
    <location>
        <position position="391"/>
    </location>
</feature>
<evidence type="ECO:0000256" key="5">
    <source>
        <dbReference type="PIRSR" id="PIRSR622684-1"/>
    </source>
</evidence>
<evidence type="ECO:0000256" key="4">
    <source>
        <dbReference type="ARBA" id="ARBA00022807"/>
    </source>
</evidence>
<sequence>MVLKAEIFNVHAWRRKNTTGSVFSLTLPGSTSNVAQSMPNFPKGSLVKGTTSRTTINTHQQTRTPSPPKKRPAKIPVSQNTTNVKASMYSDLSTTISGDMRSKSSTSKAKTDSATKYSSNSPFSDTEVLSPTKKTAPAKQNNTQPAGSYVGPDNSKAFAAIVAKCEAEGSKYVDPDFPCSETSLYKNTKQPPQGWPKITEWKRITDICVAPVMFADGIEPGDIIQGALGDCWFLGAVSVCAARPDLLLKCIPESTINPYGVYEFKFFKNGNWTSVIIDDFIPLSKGRPAFASGHNPNEVWVMLMEKAYAKLHKCYEELEGGSEIYGLVDLTGGAPDTLEMDGADGSSKISTNKLWEEMLHASQQGTLMGCASVNPEAETEGDNGFGIMMNHAYGLLELQSVHGVQLIRMRNPWGMGEWTGPWSDGSREWSKDIQLRLKYEFGDDGTFWMDFKDWAKHYNRLYYLRNFGRDWQMSLLRGEWLGITAGGCGNFPTFKNNPQVAFHLDKKCTVFITLMQFDHRMLGKADEDTEIGFLLGRTSDMNTKIQTLTMANVVGQTDFNASREISKEFTLDSGTYAIIPSSFYAGKETTWILRVYVQTDEQVELIEIGTGRSSKEKAQTKITPADHLKSGKSRSPRQDHPRSSTAKIEPSVAQSTDFSQRVKLPNTQSPRSSQRKSNANHENYPASVSYNNFVDTSKQTEHHNPPKHYVERSLADDLGRSLVITPRGRPSTRHETLNSVTALQSELSNILSDKSGLTPDAQSARASISTTLARSLKKNAESPGLRRRAVSILTPTDFSFAMSQLDYRPPQISGDHLSSLEGELAELEALSHGALSSGRTRDEAGFVFKMGNLCDAAGKLETAIGYFHKFLAISKELGDSLAEALACNHLGVDLQHLGGIENLRLAIKFHTRHDELHNDPGSRFISNCNLGISFILVEDYTTAVTYFRQALGFATQNNDLEAQNLVYEYLALSAVKQREFAVAKVYLERRLRILENLGDRSGTVMLHHQIGELLMAWRGAFEEDAKNHFQLAVSLLKEESSSPDRRKMMQTSDLLQMSEPRRKMQSGQKEKTREEKTEKVMSPKGFKLPLHKTSEEPIIHTRNSVRASADVKMSRESPSLEDDVVNYDSDVERELDFKNEIDVRIAKKKFERR</sequence>
<evidence type="ECO:0000313" key="10">
    <source>
        <dbReference type="Proteomes" id="UP000241769"/>
    </source>
</evidence>
<dbReference type="PROSITE" id="PS50203">
    <property type="entry name" value="CALPAIN_CAT"/>
    <property type="match status" value="1"/>
</dbReference>
<dbReference type="STRING" id="1890364.A0A2P6NJ62"/>
<dbReference type="InterPro" id="IPR022683">
    <property type="entry name" value="Calpain_III"/>
</dbReference>
<dbReference type="InterPro" id="IPR022684">
    <property type="entry name" value="Calpain_cysteine_protease"/>
</dbReference>
<proteinExistence type="inferred from homology"/>
<dbReference type="PRINTS" id="PR00704">
    <property type="entry name" value="CALPAIN"/>
</dbReference>
<dbReference type="CDD" id="cd00044">
    <property type="entry name" value="CysPc"/>
    <property type="match status" value="1"/>
</dbReference>
<gene>
    <name evidence="9" type="ORF">PROFUN_08665</name>
</gene>
<protein>
    <recommendedName>
        <fullName evidence="8">Calpain catalytic domain-containing protein</fullName>
    </recommendedName>
</protein>
<feature type="region of interest" description="Disordered" evidence="7">
    <location>
        <begin position="95"/>
        <end position="150"/>
    </location>
</feature>
<dbReference type="SMART" id="SM00720">
    <property type="entry name" value="calpain_III"/>
    <property type="match status" value="1"/>
</dbReference>
<keyword evidence="10" id="KW-1185">Reference proteome</keyword>
<feature type="active site" evidence="5 6">
    <location>
        <position position="411"/>
    </location>
</feature>
<dbReference type="InParanoid" id="A0A2P6NJ62"/>
<dbReference type="SUPFAM" id="SSF49758">
    <property type="entry name" value="Calpain large subunit, middle domain (domain III)"/>
    <property type="match status" value="1"/>
</dbReference>
<comment type="caution">
    <text evidence="9">The sequence shown here is derived from an EMBL/GenBank/DDBJ whole genome shotgun (WGS) entry which is preliminary data.</text>
</comment>
<dbReference type="PANTHER" id="PTHR10183:SF379">
    <property type="entry name" value="CALPAIN-5"/>
    <property type="match status" value="1"/>
</dbReference>
<name>A0A2P6NJ62_9EUKA</name>
<dbReference type="PANTHER" id="PTHR10183">
    <property type="entry name" value="CALPAIN"/>
    <property type="match status" value="1"/>
</dbReference>
<keyword evidence="4 6" id="KW-0788">Thiol protease</keyword>
<feature type="compositionally biased region" description="Basic and acidic residues" evidence="7">
    <location>
        <begin position="613"/>
        <end position="629"/>
    </location>
</feature>
<feature type="compositionally biased region" description="Polar residues" evidence="7">
    <location>
        <begin position="652"/>
        <end position="688"/>
    </location>
</feature>
<evidence type="ECO:0000256" key="3">
    <source>
        <dbReference type="ARBA" id="ARBA00022801"/>
    </source>
</evidence>
<dbReference type="Gene3D" id="3.90.70.10">
    <property type="entry name" value="Cysteine proteinases"/>
    <property type="match status" value="1"/>
</dbReference>
<dbReference type="SUPFAM" id="SSF48452">
    <property type="entry name" value="TPR-like"/>
    <property type="match status" value="1"/>
</dbReference>
<dbReference type="InterPro" id="IPR000169">
    <property type="entry name" value="Pept_cys_AS"/>
</dbReference>
<dbReference type="Gene3D" id="2.60.120.380">
    <property type="match status" value="1"/>
</dbReference>
<dbReference type="Proteomes" id="UP000241769">
    <property type="component" value="Unassembled WGS sequence"/>
</dbReference>
<dbReference type="Pfam" id="PF00648">
    <property type="entry name" value="Peptidase_C2"/>
    <property type="match status" value="1"/>
</dbReference>
<dbReference type="InterPro" id="IPR036213">
    <property type="entry name" value="Calpain_III_sf"/>
</dbReference>
<evidence type="ECO:0000256" key="7">
    <source>
        <dbReference type="SAM" id="MobiDB-lite"/>
    </source>
</evidence>
<comment type="similarity">
    <text evidence="1">Belongs to the peptidase C2 family.</text>
</comment>
<dbReference type="OrthoDB" id="25276at2759"/>
<feature type="compositionally biased region" description="Basic and acidic residues" evidence="7">
    <location>
        <begin position="1068"/>
        <end position="1081"/>
    </location>
</feature>
<evidence type="ECO:0000259" key="8">
    <source>
        <dbReference type="PROSITE" id="PS50203"/>
    </source>
</evidence>
<dbReference type="InterPro" id="IPR038765">
    <property type="entry name" value="Papain-like_cys_pep_sf"/>
</dbReference>
<evidence type="ECO:0000256" key="6">
    <source>
        <dbReference type="PROSITE-ProRule" id="PRU00239"/>
    </source>
</evidence>
<dbReference type="PROSITE" id="PS00139">
    <property type="entry name" value="THIOL_PROTEASE_CYS"/>
    <property type="match status" value="1"/>
</dbReference>
<dbReference type="InterPro" id="IPR011990">
    <property type="entry name" value="TPR-like_helical_dom_sf"/>
</dbReference>
<evidence type="ECO:0000313" key="9">
    <source>
        <dbReference type="EMBL" id="PRP83981.1"/>
    </source>
</evidence>
<feature type="region of interest" description="Disordered" evidence="7">
    <location>
        <begin position="610"/>
        <end position="688"/>
    </location>
</feature>
<reference evidence="9 10" key="1">
    <citation type="journal article" date="2018" name="Genome Biol. Evol.">
        <title>Multiple Roots of Fruiting Body Formation in Amoebozoa.</title>
        <authorList>
            <person name="Hillmann F."/>
            <person name="Forbes G."/>
            <person name="Novohradska S."/>
            <person name="Ferling I."/>
            <person name="Riege K."/>
            <person name="Groth M."/>
            <person name="Westermann M."/>
            <person name="Marz M."/>
            <person name="Spaller T."/>
            <person name="Winckler T."/>
            <person name="Schaap P."/>
            <person name="Glockner G."/>
        </authorList>
    </citation>
    <scope>NUCLEOTIDE SEQUENCE [LARGE SCALE GENOMIC DNA]</scope>
    <source>
        <strain evidence="9 10">Jena</strain>
    </source>
</reference>
<dbReference type="InterPro" id="IPR001300">
    <property type="entry name" value="Peptidase_C2_calpain_cat"/>
</dbReference>
<feature type="region of interest" description="Disordered" evidence="7">
    <location>
        <begin position="47"/>
        <end position="83"/>
    </location>
</feature>
<dbReference type="GO" id="GO:0006508">
    <property type="term" value="P:proteolysis"/>
    <property type="evidence" value="ECO:0007669"/>
    <property type="project" value="UniProtKB-KW"/>
</dbReference>
<feature type="domain" description="Calpain catalytic" evidence="8">
    <location>
        <begin position="171"/>
        <end position="467"/>
    </location>
</feature>
<feature type="compositionally biased region" description="Low complexity" evidence="7">
    <location>
        <begin position="103"/>
        <end position="119"/>
    </location>
</feature>
<dbReference type="Pfam" id="PF01067">
    <property type="entry name" value="Calpain_III"/>
    <property type="match status" value="1"/>
</dbReference>
<evidence type="ECO:0000256" key="2">
    <source>
        <dbReference type="ARBA" id="ARBA00022670"/>
    </source>
</evidence>
<organism evidence="9 10">
    <name type="scientific">Planoprotostelium fungivorum</name>
    <dbReference type="NCBI Taxonomy" id="1890364"/>
    <lineage>
        <taxon>Eukaryota</taxon>
        <taxon>Amoebozoa</taxon>
        <taxon>Evosea</taxon>
        <taxon>Variosea</taxon>
        <taxon>Cavosteliida</taxon>
        <taxon>Cavosteliaceae</taxon>
        <taxon>Planoprotostelium</taxon>
    </lineage>
</organism>